<dbReference type="EMBL" id="JAADZU010000035">
    <property type="protein sequence ID" value="NDK90325.1"/>
    <property type="molecule type" value="Genomic_DNA"/>
</dbReference>
<name>A0A7K3LQ11_9ACTN</name>
<evidence type="ECO:0000313" key="3">
    <source>
        <dbReference type="Proteomes" id="UP000466307"/>
    </source>
</evidence>
<protein>
    <submittedName>
        <fullName evidence="2">Uncharacterized protein</fullName>
    </submittedName>
</protein>
<evidence type="ECO:0000313" key="2">
    <source>
        <dbReference type="EMBL" id="NDK90325.1"/>
    </source>
</evidence>
<reference evidence="2 3" key="1">
    <citation type="submission" date="2020-01" db="EMBL/GenBank/DDBJ databases">
        <title>Investigation of new actinobacteria for the biodesulphurisation of diesel fuel.</title>
        <authorList>
            <person name="Athi Narayanan S.M."/>
        </authorList>
    </citation>
    <scope>NUCLEOTIDE SEQUENCE [LARGE SCALE GENOMIC DNA]</scope>
    <source>
        <strain evidence="2 3">213E</strain>
    </source>
</reference>
<proteinExistence type="predicted"/>
<gene>
    <name evidence="2" type="ORF">GYA93_12130</name>
</gene>
<dbReference type="InterPro" id="IPR053847">
    <property type="entry name" value="DUF6928"/>
</dbReference>
<evidence type="ECO:0000256" key="1">
    <source>
        <dbReference type="SAM" id="MobiDB-lite"/>
    </source>
</evidence>
<sequence>MSARAVTLWFIDTDDPVGSLRAGVEHDVTAAQRLASSIYGDNVLLPMVDTTLAEAMNAGDAHVYAGYYGRLCVVSCSLFATVRPAELTRTVASIRQSAAATLLHTDPDSGIGAFARWENGELKRSFSATPVDIFDDQGLPYPFERPFWAGEQPLHYAAGVSPDPLALPFHPQQLAEESNRAWLGFRFTHPLAPTDIDPAAIPVTGYAIHPADYVPTVEDDDRYRAASRGARPGDQVPQRVPGADPAAAAGPVPGEPIPDAETVPAQPRKRGRLARYFGFGGEG</sequence>
<comment type="caution">
    <text evidence="2">The sequence shown here is derived from an EMBL/GenBank/DDBJ whole genome shotgun (WGS) entry which is preliminary data.</text>
</comment>
<accession>A0A7K3LQ11</accession>
<dbReference type="Proteomes" id="UP000466307">
    <property type="component" value="Unassembled WGS sequence"/>
</dbReference>
<feature type="compositionally biased region" description="Low complexity" evidence="1">
    <location>
        <begin position="241"/>
        <end position="252"/>
    </location>
</feature>
<dbReference type="Pfam" id="PF21997">
    <property type="entry name" value="DUF6928"/>
    <property type="match status" value="1"/>
</dbReference>
<feature type="region of interest" description="Disordered" evidence="1">
    <location>
        <begin position="225"/>
        <end position="269"/>
    </location>
</feature>
<keyword evidence="3" id="KW-1185">Reference proteome</keyword>
<dbReference type="RefSeq" id="WP_053776641.1">
    <property type="nucleotide sequence ID" value="NZ_JAADZU010000035.1"/>
</dbReference>
<dbReference type="AlphaFoldDB" id="A0A7K3LQ11"/>
<organism evidence="2 3">
    <name type="scientific">Gordonia desulfuricans</name>
    <dbReference type="NCBI Taxonomy" id="89051"/>
    <lineage>
        <taxon>Bacteria</taxon>
        <taxon>Bacillati</taxon>
        <taxon>Actinomycetota</taxon>
        <taxon>Actinomycetes</taxon>
        <taxon>Mycobacteriales</taxon>
        <taxon>Gordoniaceae</taxon>
        <taxon>Gordonia</taxon>
    </lineage>
</organism>